<protein>
    <submittedName>
        <fullName evidence="2">Uncharacterized protein</fullName>
    </submittedName>
</protein>
<dbReference type="OrthoDB" id="593116at2759"/>
<dbReference type="EnsemblPlants" id="TraesCS4D02G004600.1">
    <property type="protein sequence ID" value="TraesCS4D02G004600.1.cds1"/>
    <property type="gene ID" value="TraesCS4D02G004600"/>
</dbReference>
<dbReference type="Gramene" id="TraesWEE_scaffold_158652_01G000100.1">
    <property type="protein sequence ID" value="TraesWEE_scaffold_158652_01G000100.1"/>
    <property type="gene ID" value="TraesWEE_scaffold_158652_01G000100"/>
</dbReference>
<reference evidence="2" key="2">
    <citation type="submission" date="2018-10" db="UniProtKB">
        <authorList>
            <consortium name="EnsemblPlants"/>
        </authorList>
    </citation>
    <scope>IDENTIFICATION</scope>
</reference>
<keyword evidence="3" id="KW-1185">Reference proteome</keyword>
<dbReference type="Gramene" id="TraesJAG4D03G02411580.1">
    <property type="protein sequence ID" value="TraesJAG4D03G02411580.1.CDS1"/>
    <property type="gene ID" value="TraesJAG4D03G02411580"/>
</dbReference>
<dbReference type="Proteomes" id="UP000019116">
    <property type="component" value="Chromosome 4D"/>
</dbReference>
<evidence type="ECO:0000256" key="1">
    <source>
        <dbReference type="SAM" id="SignalP"/>
    </source>
</evidence>
<dbReference type="Gramene" id="TraesPARA_EIv1.0_1409190.1">
    <property type="protein sequence ID" value="TraesPARA_EIv1.0_1409190.1.CDS1"/>
    <property type="gene ID" value="TraesPARA_EIv1.0_1409190"/>
</dbReference>
<name>A0A3B6JE29_WHEAT</name>
<dbReference type="OMA" id="CSSICSR"/>
<dbReference type="Gramene" id="TraesCAD_scaffold_118675_01G000100.1">
    <property type="protein sequence ID" value="TraesCAD_scaffold_118675_01G000100.1"/>
    <property type="gene ID" value="TraesCAD_scaffold_118675_01G000100"/>
</dbReference>
<dbReference type="Gramene" id="TraesRN4D0100008900.1">
    <property type="protein sequence ID" value="TraesRN4D0100008900.1"/>
    <property type="gene ID" value="TraesRN4D0100008900"/>
</dbReference>
<feature type="chain" id="PRO_5043175942" evidence="1">
    <location>
        <begin position="30"/>
        <end position="143"/>
    </location>
</feature>
<dbReference type="Gramene" id="TraesNOR4D03G02432350.1">
    <property type="protein sequence ID" value="TraesNOR4D03G02432350.1.CDS1"/>
    <property type="gene ID" value="TraesNOR4D03G02432350"/>
</dbReference>
<dbReference type="Gramene" id="TraesCLE_scaffold_116279_01G000200.1">
    <property type="protein sequence ID" value="TraesCLE_scaffold_116279_01G000200.1"/>
    <property type="gene ID" value="TraesCLE_scaffold_116279_01G000200"/>
</dbReference>
<dbReference type="Gramene" id="TraesCS4D03G0007300.1">
    <property type="protein sequence ID" value="TraesCS4D03G0007300.1.CDS1"/>
    <property type="gene ID" value="TraesCS4D03G0007300"/>
</dbReference>
<dbReference type="Gramene" id="TraesJUL4D03G02433590.1">
    <property type="protein sequence ID" value="TraesJUL4D03G02433590.1.CDS1"/>
    <property type="gene ID" value="TraesJUL4D03G02433590"/>
</dbReference>
<dbReference type="AlphaFoldDB" id="A0A3B6JE29"/>
<organism evidence="2">
    <name type="scientific">Triticum aestivum</name>
    <name type="common">Wheat</name>
    <dbReference type="NCBI Taxonomy" id="4565"/>
    <lineage>
        <taxon>Eukaryota</taxon>
        <taxon>Viridiplantae</taxon>
        <taxon>Streptophyta</taxon>
        <taxon>Embryophyta</taxon>
        <taxon>Tracheophyta</taxon>
        <taxon>Spermatophyta</taxon>
        <taxon>Magnoliopsida</taxon>
        <taxon>Liliopsida</taxon>
        <taxon>Poales</taxon>
        <taxon>Poaceae</taxon>
        <taxon>BOP clade</taxon>
        <taxon>Pooideae</taxon>
        <taxon>Triticodae</taxon>
        <taxon>Triticeae</taxon>
        <taxon>Triticinae</taxon>
        <taxon>Triticum</taxon>
    </lineage>
</organism>
<accession>A0A3B6JE29</accession>
<evidence type="ECO:0000313" key="2">
    <source>
        <dbReference type="EnsemblPlants" id="TraesCS4D02G004600.1.cds1"/>
    </source>
</evidence>
<dbReference type="Gramene" id="TraesARI4D03G02452980.1">
    <property type="protein sequence ID" value="TraesARI4D03G02452980.1.CDS1"/>
    <property type="gene ID" value="TraesARI4D03G02452980"/>
</dbReference>
<dbReference type="Gramene" id="TraesCS4D02G004600.1">
    <property type="protein sequence ID" value="TraesCS4D02G004600.1.cds1"/>
    <property type="gene ID" value="TraesCS4D02G004600"/>
</dbReference>
<dbReference type="Gramene" id="TraesSTA4D03G02409830.1">
    <property type="protein sequence ID" value="TraesSTA4D03G02409830.1.CDS1"/>
    <property type="gene ID" value="TraesSTA4D03G02409830"/>
</dbReference>
<dbReference type="Gramene" id="TraesLDM4D03G02416040.1">
    <property type="protein sequence ID" value="TraesLDM4D03G02416040.1.CDS1"/>
    <property type="gene ID" value="TraesLDM4D03G02416040"/>
</dbReference>
<sequence>MAPSQSSSATVLAVMVVLVLLGMGCPAAAMTACKDCMPQCNSTCSAANFAGAGPCGADCSPTPGCSGCLSYYQGKCMSGCLRACKSQTPGAYDCETTCKGNCSNQSSLCGVVCGESKTCTACKDNYSRGCTSCCTAYCKCHCV</sequence>
<dbReference type="Gramene" id="TraesSYM4D03G02441320.1">
    <property type="protein sequence ID" value="TraesSYM4D03G02441320.1.CDS1"/>
    <property type="gene ID" value="TraesSYM4D03G02441320"/>
</dbReference>
<reference evidence="2" key="1">
    <citation type="submission" date="2018-08" db="EMBL/GenBank/DDBJ databases">
        <authorList>
            <person name="Rossello M."/>
        </authorList>
    </citation>
    <scope>NUCLEOTIDE SEQUENCE [LARGE SCALE GENOMIC DNA]</scope>
    <source>
        <strain evidence="2">cv. Chinese Spring</strain>
    </source>
</reference>
<evidence type="ECO:0000313" key="3">
    <source>
        <dbReference type="Proteomes" id="UP000019116"/>
    </source>
</evidence>
<dbReference type="Gramene" id="TraesLAC4D03G02367400.1">
    <property type="protein sequence ID" value="TraesLAC4D03G02367400.1.CDS1"/>
    <property type="gene ID" value="TraesLAC4D03G02367400"/>
</dbReference>
<dbReference type="Gramene" id="TraesMAC4D03G02415470.1">
    <property type="protein sequence ID" value="TraesMAC4D03G02415470.1.CDS1"/>
    <property type="gene ID" value="TraesMAC4D03G02415470"/>
</dbReference>
<proteinExistence type="predicted"/>
<feature type="signal peptide" evidence="1">
    <location>
        <begin position="1"/>
        <end position="29"/>
    </location>
</feature>
<keyword evidence="1" id="KW-0732">Signal</keyword>
<dbReference type="Gramene" id="TraesROB_scaffold_164458_01G000100.1">
    <property type="protein sequence ID" value="TraesROB_scaffold_164458_01G000100.1"/>
    <property type="gene ID" value="TraesROB_scaffold_164458_01G000100"/>
</dbReference>